<dbReference type="EMBL" id="KB908526">
    <property type="protein sequence ID" value="EOA88772.1"/>
    <property type="molecule type" value="Genomic_DNA"/>
</dbReference>
<protein>
    <submittedName>
        <fullName evidence="3">Uncharacterized protein</fullName>
    </submittedName>
</protein>
<feature type="region of interest" description="Disordered" evidence="1">
    <location>
        <begin position="121"/>
        <end position="162"/>
    </location>
</feature>
<reference evidence="3 4" key="2">
    <citation type="journal article" date="2013" name="PLoS Genet.">
        <title>Comparative genome structure, secondary metabolite, and effector coding capacity across Cochliobolus pathogens.</title>
        <authorList>
            <person name="Condon B.J."/>
            <person name="Leng Y."/>
            <person name="Wu D."/>
            <person name="Bushley K.E."/>
            <person name="Ohm R.A."/>
            <person name="Otillar R."/>
            <person name="Martin J."/>
            <person name="Schackwitz W."/>
            <person name="Grimwood J."/>
            <person name="MohdZainudin N."/>
            <person name="Xue C."/>
            <person name="Wang R."/>
            <person name="Manning V.A."/>
            <person name="Dhillon B."/>
            <person name="Tu Z.J."/>
            <person name="Steffenson B.J."/>
            <person name="Salamov A."/>
            <person name="Sun H."/>
            <person name="Lowry S."/>
            <person name="LaButti K."/>
            <person name="Han J."/>
            <person name="Copeland A."/>
            <person name="Lindquist E."/>
            <person name="Barry K."/>
            <person name="Schmutz J."/>
            <person name="Baker S.E."/>
            <person name="Ciuffetti L.M."/>
            <person name="Grigoriev I.V."/>
            <person name="Zhong S."/>
            <person name="Turgeon B.G."/>
        </authorList>
    </citation>
    <scope>NUCLEOTIDE SEQUENCE [LARGE SCALE GENOMIC DNA]</scope>
    <source>
        <strain evidence="4">28A</strain>
    </source>
</reference>
<name>R0KLD1_EXST2</name>
<dbReference type="HOGENOM" id="CLU_1562755_0_0_1"/>
<dbReference type="RefSeq" id="XP_008023444.1">
    <property type="nucleotide sequence ID" value="XM_008025253.1"/>
</dbReference>
<dbReference type="OrthoDB" id="3695640at2759"/>
<organism evidence="3 4">
    <name type="scientific">Exserohilum turcicum (strain 28A)</name>
    <name type="common">Northern leaf blight fungus</name>
    <name type="synonym">Setosphaeria turcica</name>
    <dbReference type="NCBI Taxonomy" id="671987"/>
    <lineage>
        <taxon>Eukaryota</taxon>
        <taxon>Fungi</taxon>
        <taxon>Dikarya</taxon>
        <taxon>Ascomycota</taxon>
        <taxon>Pezizomycotina</taxon>
        <taxon>Dothideomycetes</taxon>
        <taxon>Pleosporomycetidae</taxon>
        <taxon>Pleosporales</taxon>
        <taxon>Pleosporineae</taxon>
        <taxon>Pleosporaceae</taxon>
        <taxon>Exserohilum</taxon>
    </lineage>
</organism>
<feature type="chain" id="PRO_5004343344" evidence="2">
    <location>
        <begin position="18"/>
        <end position="190"/>
    </location>
</feature>
<feature type="signal peptide" evidence="2">
    <location>
        <begin position="1"/>
        <end position="17"/>
    </location>
</feature>
<keyword evidence="4" id="KW-1185">Reference proteome</keyword>
<sequence>MLLSLVGIVSAQTSTWGEPFTVEASNLPATSTEVALPSALIPQATTSTWGQPFTVEVSESAPGTTRTAVLSISTPQASTSSWGEPFTVDNSATFTSVVTSNTGTESLAVDTVTPTPLVSNSTVVSVKTSSASSTASTSSTTTESESPTGSESSTGTSRPSTVPGAAAPLGSVHKMTVAGVVVCAVAIIFA</sequence>
<accession>R0KLD1</accession>
<evidence type="ECO:0000313" key="3">
    <source>
        <dbReference type="EMBL" id="EOA88772.1"/>
    </source>
</evidence>
<reference evidence="3 4" key="1">
    <citation type="journal article" date="2012" name="PLoS Pathog.">
        <title>Diverse lifestyles and strategies of plant pathogenesis encoded in the genomes of eighteen Dothideomycetes fungi.</title>
        <authorList>
            <person name="Ohm R.A."/>
            <person name="Feau N."/>
            <person name="Henrissat B."/>
            <person name="Schoch C.L."/>
            <person name="Horwitz B.A."/>
            <person name="Barry K.W."/>
            <person name="Condon B.J."/>
            <person name="Copeland A.C."/>
            <person name="Dhillon B."/>
            <person name="Glaser F."/>
            <person name="Hesse C.N."/>
            <person name="Kosti I."/>
            <person name="LaButti K."/>
            <person name="Lindquist E.A."/>
            <person name="Lucas S."/>
            <person name="Salamov A.A."/>
            <person name="Bradshaw R.E."/>
            <person name="Ciuffetti L."/>
            <person name="Hamelin R.C."/>
            <person name="Kema G.H.J."/>
            <person name="Lawrence C."/>
            <person name="Scott J.A."/>
            <person name="Spatafora J.W."/>
            <person name="Turgeon B.G."/>
            <person name="de Wit P.J.G.M."/>
            <person name="Zhong S."/>
            <person name="Goodwin S.B."/>
            <person name="Grigoriev I.V."/>
        </authorList>
    </citation>
    <scope>NUCLEOTIDE SEQUENCE [LARGE SCALE GENOMIC DNA]</scope>
    <source>
        <strain evidence="4">28A</strain>
    </source>
</reference>
<proteinExistence type="predicted"/>
<dbReference type="AlphaFoldDB" id="R0KLD1"/>
<keyword evidence="2" id="KW-0732">Signal</keyword>
<feature type="compositionally biased region" description="Low complexity" evidence="1">
    <location>
        <begin position="121"/>
        <end position="161"/>
    </location>
</feature>
<evidence type="ECO:0000256" key="1">
    <source>
        <dbReference type="SAM" id="MobiDB-lite"/>
    </source>
</evidence>
<evidence type="ECO:0000256" key="2">
    <source>
        <dbReference type="SAM" id="SignalP"/>
    </source>
</evidence>
<dbReference type="Proteomes" id="UP000016935">
    <property type="component" value="Unassembled WGS sequence"/>
</dbReference>
<dbReference type="GeneID" id="19400394"/>
<evidence type="ECO:0000313" key="4">
    <source>
        <dbReference type="Proteomes" id="UP000016935"/>
    </source>
</evidence>
<gene>
    <name evidence="3" type="ORF">SETTUDRAFT_168022</name>
</gene>